<sequence>MGQISKLSETLSFPHQTLDDVIKDMMASVHRDLAEKQSLSFSMSFPPNKVELTTTKADGTESFIFEFSNPDARLHFEQAFEDAKKKLATSKNRLDPEFLKAIPIMKTRSGM</sequence>
<keyword evidence="3" id="KW-1185">Reference proteome</keyword>
<dbReference type="Proteomes" id="UP001176940">
    <property type="component" value="Unassembled WGS sequence"/>
</dbReference>
<dbReference type="InterPro" id="IPR039919">
    <property type="entry name" value="ARHGEF10/ARHGEF17"/>
</dbReference>
<protein>
    <submittedName>
        <fullName evidence="2">Uncharacterized protein</fullName>
    </submittedName>
</protein>
<dbReference type="PANTHER" id="PTHR12877">
    <property type="entry name" value="RHO GUANINE NUCLEOTIDE EXCHANGE FACTOR"/>
    <property type="match status" value="1"/>
</dbReference>
<reference evidence="2" key="1">
    <citation type="submission" date="2023-07" db="EMBL/GenBank/DDBJ databases">
        <authorList>
            <person name="Stuckert A."/>
        </authorList>
    </citation>
    <scope>NUCLEOTIDE SEQUENCE</scope>
</reference>
<organism evidence="2 3">
    <name type="scientific">Ranitomeya imitator</name>
    <name type="common">mimic poison frog</name>
    <dbReference type="NCBI Taxonomy" id="111125"/>
    <lineage>
        <taxon>Eukaryota</taxon>
        <taxon>Metazoa</taxon>
        <taxon>Chordata</taxon>
        <taxon>Craniata</taxon>
        <taxon>Vertebrata</taxon>
        <taxon>Euteleostomi</taxon>
        <taxon>Amphibia</taxon>
        <taxon>Batrachia</taxon>
        <taxon>Anura</taxon>
        <taxon>Neobatrachia</taxon>
        <taxon>Hyloidea</taxon>
        <taxon>Dendrobatidae</taxon>
        <taxon>Dendrobatinae</taxon>
        <taxon>Ranitomeya</taxon>
    </lineage>
</organism>
<dbReference type="PANTHER" id="PTHR12877:SF15">
    <property type="entry name" value="RHO GUANINE NUCLEOTIDE EXCHANGE FACTOR 17"/>
    <property type="match status" value="1"/>
</dbReference>
<accession>A0ABN9M390</accession>
<proteinExistence type="predicted"/>
<feature type="non-terminal residue" evidence="2">
    <location>
        <position position="111"/>
    </location>
</feature>
<gene>
    <name evidence="2" type="ORF">RIMI_LOCUS13992152</name>
</gene>
<evidence type="ECO:0000313" key="3">
    <source>
        <dbReference type="Proteomes" id="UP001176940"/>
    </source>
</evidence>
<comment type="caution">
    <text evidence="2">The sequence shown here is derived from an EMBL/GenBank/DDBJ whole genome shotgun (WGS) entry which is preliminary data.</text>
</comment>
<keyword evidence="1" id="KW-0344">Guanine-nucleotide releasing factor</keyword>
<evidence type="ECO:0000313" key="2">
    <source>
        <dbReference type="EMBL" id="CAJ0952660.1"/>
    </source>
</evidence>
<dbReference type="EMBL" id="CAUEEQ010035408">
    <property type="protein sequence ID" value="CAJ0952660.1"/>
    <property type="molecule type" value="Genomic_DNA"/>
</dbReference>
<evidence type="ECO:0000256" key="1">
    <source>
        <dbReference type="ARBA" id="ARBA00022658"/>
    </source>
</evidence>
<name>A0ABN9M390_9NEOB</name>